<dbReference type="EMBL" id="JAHRHJ020000002">
    <property type="protein sequence ID" value="KAH9326501.1"/>
    <property type="molecule type" value="Genomic_DNA"/>
</dbReference>
<reference evidence="1 2" key="1">
    <citation type="journal article" date="2021" name="Nat. Plants">
        <title>The Taxus genome provides insights into paclitaxel biosynthesis.</title>
        <authorList>
            <person name="Xiong X."/>
            <person name="Gou J."/>
            <person name="Liao Q."/>
            <person name="Li Y."/>
            <person name="Zhou Q."/>
            <person name="Bi G."/>
            <person name="Li C."/>
            <person name="Du R."/>
            <person name="Wang X."/>
            <person name="Sun T."/>
            <person name="Guo L."/>
            <person name="Liang H."/>
            <person name="Lu P."/>
            <person name="Wu Y."/>
            <person name="Zhang Z."/>
            <person name="Ro D.K."/>
            <person name="Shang Y."/>
            <person name="Huang S."/>
            <person name="Yan J."/>
        </authorList>
    </citation>
    <scope>NUCLEOTIDE SEQUENCE [LARGE SCALE GENOMIC DNA]</scope>
    <source>
        <strain evidence="1">Ta-2019</strain>
    </source>
</reference>
<proteinExistence type="predicted"/>
<name>A0AA38GPS5_TAXCH</name>
<evidence type="ECO:0000313" key="1">
    <source>
        <dbReference type="EMBL" id="KAH9326501.1"/>
    </source>
</evidence>
<sequence length="63" mass="7297">MGKAAPWRRLEAHIRRCRHGKSCALVQVGGAHQKMSTWEKLRPGASWRRTSEDVDMKKVAPWR</sequence>
<dbReference type="Proteomes" id="UP000824469">
    <property type="component" value="Unassembled WGS sequence"/>
</dbReference>
<organism evidence="1 2">
    <name type="scientific">Taxus chinensis</name>
    <name type="common">Chinese yew</name>
    <name type="synonym">Taxus wallichiana var. chinensis</name>
    <dbReference type="NCBI Taxonomy" id="29808"/>
    <lineage>
        <taxon>Eukaryota</taxon>
        <taxon>Viridiplantae</taxon>
        <taxon>Streptophyta</taxon>
        <taxon>Embryophyta</taxon>
        <taxon>Tracheophyta</taxon>
        <taxon>Spermatophyta</taxon>
        <taxon>Pinopsida</taxon>
        <taxon>Pinidae</taxon>
        <taxon>Conifers II</taxon>
        <taxon>Cupressales</taxon>
        <taxon>Taxaceae</taxon>
        <taxon>Taxus</taxon>
    </lineage>
</organism>
<comment type="caution">
    <text evidence="1">The sequence shown here is derived from an EMBL/GenBank/DDBJ whole genome shotgun (WGS) entry which is preliminary data.</text>
</comment>
<protein>
    <submittedName>
        <fullName evidence="1">Uncharacterized protein</fullName>
    </submittedName>
</protein>
<accession>A0AA38GPS5</accession>
<evidence type="ECO:0000313" key="2">
    <source>
        <dbReference type="Proteomes" id="UP000824469"/>
    </source>
</evidence>
<dbReference type="AlphaFoldDB" id="A0AA38GPS5"/>
<feature type="non-terminal residue" evidence="1">
    <location>
        <position position="63"/>
    </location>
</feature>
<gene>
    <name evidence="1" type="ORF">KI387_006679</name>
</gene>
<keyword evidence="2" id="KW-1185">Reference proteome</keyword>